<protein>
    <recommendedName>
        <fullName evidence="1">ESAT-6-like protein</fullName>
    </recommendedName>
</protein>
<comment type="similarity">
    <text evidence="1">Belongs to the WXG100 family.</text>
</comment>
<dbReference type="NCBIfam" id="TIGR03930">
    <property type="entry name" value="WXG100_ESAT6"/>
    <property type="match status" value="1"/>
</dbReference>
<sequence length="98" mass="10609">MANINVTYEEMRSAATYLVAGKDEVQIKLGELKTYIENLVNSGFVTDQASGAFNETYSDFTTNATEVIENLTNLSNYLTGAADQMQATDEALAAQARG</sequence>
<dbReference type="Pfam" id="PF06013">
    <property type="entry name" value="WXG100"/>
    <property type="match status" value="1"/>
</dbReference>
<proteinExistence type="inferred from homology"/>
<dbReference type="RefSeq" id="WP_139072014.1">
    <property type="nucleotide sequence ID" value="NZ_CP040899.1"/>
</dbReference>
<dbReference type="EMBL" id="CP040899">
    <property type="protein sequence ID" value="QDB78912.1"/>
    <property type="molecule type" value="Genomic_DNA"/>
</dbReference>
<dbReference type="SUPFAM" id="SSF140453">
    <property type="entry name" value="EsxAB dimer-like"/>
    <property type="match status" value="1"/>
</dbReference>
<accession>A0ABX5VKE0</accession>
<reference evidence="2 3" key="1">
    <citation type="submission" date="2019-05" db="EMBL/GenBank/DDBJ databases">
        <title>Georgenia *** sp. nov., and Georgenia *** sp. nov., isolated from the intestinal contents of plateau pika (Ochotona curzoniae) in the Qinghai-Tibet plateau of China.</title>
        <authorList>
            <person name="Tian Z."/>
        </authorList>
    </citation>
    <scope>NUCLEOTIDE SEQUENCE [LARGE SCALE GENOMIC DNA]</scope>
    <source>
        <strain evidence="2 3">Z294</strain>
    </source>
</reference>
<dbReference type="Proteomes" id="UP000313948">
    <property type="component" value="Chromosome"/>
</dbReference>
<evidence type="ECO:0000256" key="1">
    <source>
        <dbReference type="RuleBase" id="RU362001"/>
    </source>
</evidence>
<dbReference type="InterPro" id="IPR010310">
    <property type="entry name" value="T7SS_ESAT-6-like"/>
</dbReference>
<dbReference type="InterPro" id="IPR036689">
    <property type="entry name" value="ESAT-6-like_sf"/>
</dbReference>
<gene>
    <name evidence="2" type="ORF">FE251_05635</name>
</gene>
<organism evidence="2 3">
    <name type="scientific">Georgenia wutianyii</name>
    <dbReference type="NCBI Taxonomy" id="2585135"/>
    <lineage>
        <taxon>Bacteria</taxon>
        <taxon>Bacillati</taxon>
        <taxon>Actinomycetota</taxon>
        <taxon>Actinomycetes</taxon>
        <taxon>Micrococcales</taxon>
        <taxon>Bogoriellaceae</taxon>
        <taxon>Georgenia</taxon>
    </lineage>
</organism>
<evidence type="ECO:0000313" key="3">
    <source>
        <dbReference type="Proteomes" id="UP000313948"/>
    </source>
</evidence>
<name>A0ABX5VKE0_9MICO</name>
<evidence type="ECO:0000313" key="2">
    <source>
        <dbReference type="EMBL" id="QDB78912.1"/>
    </source>
</evidence>
<keyword evidence="3" id="KW-1185">Reference proteome</keyword>
<dbReference type="Gene3D" id="1.10.287.1060">
    <property type="entry name" value="ESAT-6-like"/>
    <property type="match status" value="1"/>
</dbReference>